<protein>
    <submittedName>
        <fullName evidence="1">HAD family hydrolase</fullName>
    </submittedName>
</protein>
<dbReference type="GO" id="GO:0005829">
    <property type="term" value="C:cytosol"/>
    <property type="evidence" value="ECO:0007669"/>
    <property type="project" value="TreeGrafter"/>
</dbReference>
<dbReference type="InterPro" id="IPR023214">
    <property type="entry name" value="HAD_sf"/>
</dbReference>
<organism evidence="1 2">
    <name type="scientific">Phreatobacter stygius</name>
    <dbReference type="NCBI Taxonomy" id="1940610"/>
    <lineage>
        <taxon>Bacteria</taxon>
        <taxon>Pseudomonadati</taxon>
        <taxon>Pseudomonadota</taxon>
        <taxon>Alphaproteobacteria</taxon>
        <taxon>Hyphomicrobiales</taxon>
        <taxon>Phreatobacteraceae</taxon>
        <taxon>Phreatobacter</taxon>
    </lineage>
</organism>
<evidence type="ECO:0000313" key="1">
    <source>
        <dbReference type="EMBL" id="QCI68436.1"/>
    </source>
</evidence>
<dbReference type="Pfam" id="PF13419">
    <property type="entry name" value="HAD_2"/>
    <property type="match status" value="1"/>
</dbReference>
<dbReference type="Proteomes" id="UP000298781">
    <property type="component" value="Chromosome"/>
</dbReference>
<evidence type="ECO:0000313" key="2">
    <source>
        <dbReference type="Proteomes" id="UP000298781"/>
    </source>
</evidence>
<dbReference type="Gene3D" id="1.10.150.240">
    <property type="entry name" value="Putative phosphatase, domain 2"/>
    <property type="match status" value="1"/>
</dbReference>
<accession>A0A4D7BH03</accession>
<keyword evidence="1" id="KW-0378">Hydrolase</keyword>
<dbReference type="FunFam" id="3.40.50.1000:FF:000022">
    <property type="entry name" value="Phosphoglycolate phosphatase"/>
    <property type="match status" value="1"/>
</dbReference>
<keyword evidence="2" id="KW-1185">Reference proteome</keyword>
<dbReference type="InterPro" id="IPR050155">
    <property type="entry name" value="HAD-like_hydrolase_sf"/>
</dbReference>
<gene>
    <name evidence="1" type="ORF">E8M01_31935</name>
</gene>
<dbReference type="SFLD" id="SFLDS00003">
    <property type="entry name" value="Haloacid_Dehalogenase"/>
    <property type="match status" value="1"/>
</dbReference>
<dbReference type="OrthoDB" id="9793014at2"/>
<dbReference type="GO" id="GO:0004713">
    <property type="term" value="F:protein tyrosine kinase activity"/>
    <property type="evidence" value="ECO:0007669"/>
    <property type="project" value="TreeGrafter"/>
</dbReference>
<dbReference type="PANTHER" id="PTHR43434">
    <property type="entry name" value="PHOSPHOGLYCOLATE PHOSPHATASE"/>
    <property type="match status" value="1"/>
</dbReference>
<dbReference type="InterPro" id="IPR036412">
    <property type="entry name" value="HAD-like_sf"/>
</dbReference>
<dbReference type="EMBL" id="CP039690">
    <property type="protein sequence ID" value="QCI68436.1"/>
    <property type="molecule type" value="Genomic_DNA"/>
</dbReference>
<proteinExistence type="predicted"/>
<dbReference type="PANTHER" id="PTHR43434:SF20">
    <property type="entry name" value="5'-NUCLEOTIDASE"/>
    <property type="match status" value="1"/>
</dbReference>
<sequence>MPAMSYTVLFDLDGTLTDPAPGIIGCFQQALTDLGHETPPFDELKWIIGPSLRSSFPKFMPDGADVETALARYRLHYGGGGLYDLTVYPGMPEAVALIRSEARRLFVCTAKPETFARPIIDRFGYAPLFDQVYGTTLDGSLDDKGDLMAKIIAEQGFDPARAIMVGDRKHDILAARRHGIASIGVTWGYGGAQELSDTGATHLCERPEELAGLVKRIAADWR</sequence>
<dbReference type="InterPro" id="IPR041492">
    <property type="entry name" value="HAD_2"/>
</dbReference>
<dbReference type="KEGG" id="pstg:E8M01_31935"/>
<name>A0A4D7BH03_9HYPH</name>
<dbReference type="Gene3D" id="3.40.50.1000">
    <property type="entry name" value="HAD superfamily/HAD-like"/>
    <property type="match status" value="1"/>
</dbReference>
<reference evidence="1 2" key="1">
    <citation type="submission" date="2019-04" db="EMBL/GenBank/DDBJ databases">
        <title>Phreatobacter aquaticus sp. nov.</title>
        <authorList>
            <person name="Choi A."/>
        </authorList>
    </citation>
    <scope>NUCLEOTIDE SEQUENCE [LARGE SCALE GENOMIC DNA]</scope>
    <source>
        <strain evidence="1 2">KCTC 52518</strain>
    </source>
</reference>
<dbReference type="InterPro" id="IPR023198">
    <property type="entry name" value="PGP-like_dom2"/>
</dbReference>
<dbReference type="AlphaFoldDB" id="A0A4D7BH03"/>
<dbReference type="GO" id="GO:0016791">
    <property type="term" value="F:phosphatase activity"/>
    <property type="evidence" value="ECO:0007669"/>
    <property type="project" value="UniProtKB-ARBA"/>
</dbReference>
<dbReference type="SFLD" id="SFLDG01129">
    <property type="entry name" value="C1.5:_HAD__Beta-PGM__Phosphata"/>
    <property type="match status" value="1"/>
</dbReference>
<dbReference type="SUPFAM" id="SSF56784">
    <property type="entry name" value="HAD-like"/>
    <property type="match status" value="1"/>
</dbReference>